<dbReference type="OMA" id="NGVEACQ"/>
<dbReference type="PRINTS" id="PR00332">
    <property type="entry name" value="HISTRIAD"/>
</dbReference>
<name>A9UTV8_MONBE</name>
<dbReference type="InterPro" id="IPR001310">
    <property type="entry name" value="Histidine_triad_HIT"/>
</dbReference>
<dbReference type="PANTHER" id="PTHR23089">
    <property type="entry name" value="HISTIDINE TRIAD HIT PROTEIN"/>
    <property type="match status" value="1"/>
</dbReference>
<dbReference type="EMBL" id="CH991545">
    <property type="protein sequence ID" value="EDQ91314.1"/>
    <property type="molecule type" value="Genomic_DNA"/>
</dbReference>
<dbReference type="PROSITE" id="PS00892">
    <property type="entry name" value="HIT_1"/>
    <property type="match status" value="1"/>
</dbReference>
<dbReference type="GO" id="GO:0005737">
    <property type="term" value="C:cytoplasm"/>
    <property type="evidence" value="ECO:0000318"/>
    <property type="project" value="GO_Central"/>
</dbReference>
<dbReference type="InterPro" id="IPR019808">
    <property type="entry name" value="Histidine_triad_CS"/>
</dbReference>
<dbReference type="InParanoid" id="A9UTV8"/>
<dbReference type="GeneID" id="5889010"/>
<evidence type="ECO:0000256" key="1">
    <source>
        <dbReference type="PIRSR" id="PIRSR601310-1"/>
    </source>
</evidence>
<dbReference type="GO" id="GO:0016787">
    <property type="term" value="F:hydrolase activity"/>
    <property type="evidence" value="ECO:0000318"/>
    <property type="project" value="GO_Central"/>
</dbReference>
<feature type="active site" description="Tele-AMP-histidine intermediate" evidence="1">
    <location>
        <position position="116"/>
    </location>
</feature>
<proteinExistence type="predicted"/>
<dbReference type="FunFam" id="3.30.428.10:FF:000005">
    <property type="entry name" value="Histidine triad nucleotide-binding protein 1"/>
    <property type="match status" value="1"/>
</dbReference>
<dbReference type="AlphaFoldDB" id="A9UTV8"/>
<evidence type="ECO:0000313" key="5">
    <source>
        <dbReference type="EMBL" id="EDQ91314.1"/>
    </source>
</evidence>
<feature type="short sequence motif" description="Histidine triad motif" evidence="2 3">
    <location>
        <begin position="114"/>
        <end position="118"/>
    </location>
</feature>
<organism evidence="5 6">
    <name type="scientific">Monosiga brevicollis</name>
    <name type="common">Choanoflagellate</name>
    <dbReference type="NCBI Taxonomy" id="81824"/>
    <lineage>
        <taxon>Eukaryota</taxon>
        <taxon>Choanoflagellata</taxon>
        <taxon>Craspedida</taxon>
        <taxon>Salpingoecidae</taxon>
        <taxon>Monosiga</taxon>
    </lineage>
</organism>
<evidence type="ECO:0000259" key="4">
    <source>
        <dbReference type="PROSITE" id="PS51084"/>
    </source>
</evidence>
<dbReference type="FunCoup" id="A9UTV8">
    <property type="interactions" value="896"/>
</dbReference>
<dbReference type="Gene3D" id="3.30.428.10">
    <property type="entry name" value="HIT-like"/>
    <property type="match status" value="1"/>
</dbReference>
<dbReference type="RefSeq" id="XP_001743736.1">
    <property type="nucleotide sequence ID" value="XM_001743684.1"/>
</dbReference>
<keyword evidence="6" id="KW-1185">Reference proteome</keyword>
<dbReference type="STRING" id="81824.A9UTV8"/>
<feature type="domain" description="HIT" evidence="4">
    <location>
        <begin position="22"/>
        <end position="131"/>
    </location>
</feature>
<dbReference type="InterPro" id="IPR011146">
    <property type="entry name" value="HIT-like"/>
</dbReference>
<dbReference type="CDD" id="cd01276">
    <property type="entry name" value="PKCI_related"/>
    <property type="match status" value="1"/>
</dbReference>
<dbReference type="Pfam" id="PF01230">
    <property type="entry name" value="HIT"/>
    <property type="match status" value="1"/>
</dbReference>
<dbReference type="eggNOG" id="KOG3275">
    <property type="taxonomic scope" value="Eukaryota"/>
</dbReference>
<dbReference type="Proteomes" id="UP000001357">
    <property type="component" value="Unassembled WGS sequence"/>
</dbReference>
<evidence type="ECO:0000256" key="2">
    <source>
        <dbReference type="PIRSR" id="PIRSR601310-3"/>
    </source>
</evidence>
<sequence>MSDEAQKAQTAAQSHVEGGDTIFGKIIRREIPADIIYEDERCLAFNDVSPQAPTHFLVIPKTPIEMLSKAQPEQAELLGHLMLTAAKVAEEQKLDAGYRVVVNNGANGCQSVYHLHLHVMGGKQLSWPPGC</sequence>
<evidence type="ECO:0000313" key="6">
    <source>
        <dbReference type="Proteomes" id="UP000001357"/>
    </source>
</evidence>
<dbReference type="PROSITE" id="PS51084">
    <property type="entry name" value="HIT_2"/>
    <property type="match status" value="1"/>
</dbReference>
<dbReference type="KEGG" id="mbr:MONBRDRAFT_23586"/>
<protein>
    <recommendedName>
        <fullName evidence="4">HIT domain-containing protein</fullName>
    </recommendedName>
</protein>
<gene>
    <name evidence="5" type="ORF">MONBRDRAFT_23586</name>
</gene>
<dbReference type="InterPro" id="IPR036265">
    <property type="entry name" value="HIT-like_sf"/>
</dbReference>
<accession>A9UTV8</accession>
<reference evidence="5 6" key="1">
    <citation type="journal article" date="2008" name="Nature">
        <title>The genome of the choanoflagellate Monosiga brevicollis and the origin of metazoans.</title>
        <authorList>
            <consortium name="JGI Sequencing"/>
            <person name="King N."/>
            <person name="Westbrook M.J."/>
            <person name="Young S.L."/>
            <person name="Kuo A."/>
            <person name="Abedin M."/>
            <person name="Chapman J."/>
            <person name="Fairclough S."/>
            <person name="Hellsten U."/>
            <person name="Isogai Y."/>
            <person name="Letunic I."/>
            <person name="Marr M."/>
            <person name="Pincus D."/>
            <person name="Putnam N."/>
            <person name="Rokas A."/>
            <person name="Wright K.J."/>
            <person name="Zuzow R."/>
            <person name="Dirks W."/>
            <person name="Good M."/>
            <person name="Goodstein D."/>
            <person name="Lemons D."/>
            <person name="Li W."/>
            <person name="Lyons J.B."/>
            <person name="Morris A."/>
            <person name="Nichols S."/>
            <person name="Richter D.J."/>
            <person name="Salamov A."/>
            <person name="Bork P."/>
            <person name="Lim W.A."/>
            <person name="Manning G."/>
            <person name="Miller W.T."/>
            <person name="McGinnis W."/>
            <person name="Shapiro H."/>
            <person name="Tjian R."/>
            <person name="Grigoriev I.V."/>
            <person name="Rokhsar D."/>
        </authorList>
    </citation>
    <scope>NUCLEOTIDE SEQUENCE [LARGE SCALE GENOMIC DNA]</scope>
    <source>
        <strain evidence="6">MX1 / ATCC 50154</strain>
    </source>
</reference>
<evidence type="ECO:0000256" key="3">
    <source>
        <dbReference type="PROSITE-ProRule" id="PRU00464"/>
    </source>
</evidence>
<dbReference type="SUPFAM" id="SSF54197">
    <property type="entry name" value="HIT-like"/>
    <property type="match status" value="1"/>
</dbReference>